<dbReference type="Pfam" id="PF09739">
    <property type="entry name" value="MCM_bind"/>
    <property type="match status" value="1"/>
</dbReference>
<dbReference type="Proteomes" id="UP000265618">
    <property type="component" value="Unassembled WGS sequence"/>
</dbReference>
<dbReference type="GO" id="GO:0005634">
    <property type="term" value="C:nucleus"/>
    <property type="evidence" value="ECO:0007669"/>
    <property type="project" value="UniProtKB-SubCell"/>
</dbReference>
<dbReference type="GO" id="GO:0006261">
    <property type="term" value="P:DNA-templated DNA replication"/>
    <property type="evidence" value="ECO:0007669"/>
    <property type="project" value="TreeGrafter"/>
</dbReference>
<dbReference type="EMBL" id="BDIP01000659">
    <property type="protein sequence ID" value="GIQ82325.1"/>
    <property type="molecule type" value="Genomic_DNA"/>
</dbReference>
<dbReference type="GO" id="GO:0003682">
    <property type="term" value="F:chromatin binding"/>
    <property type="evidence" value="ECO:0007669"/>
    <property type="project" value="TreeGrafter"/>
</dbReference>
<evidence type="ECO:0000313" key="3">
    <source>
        <dbReference type="EMBL" id="GIQ82325.1"/>
    </source>
</evidence>
<comment type="subcellular location">
    <subcellularLocation>
        <location evidence="1">Nucleus</location>
    </subcellularLocation>
</comment>
<dbReference type="OrthoDB" id="329666at2759"/>
<dbReference type="PANTHER" id="PTHR13489">
    <property type="entry name" value="MINI-CHROMOSOME MAINTENANCE COMPLEX-BINDING PROTEIN"/>
    <property type="match status" value="1"/>
</dbReference>
<evidence type="ECO:0000256" key="2">
    <source>
        <dbReference type="ARBA" id="ARBA00023242"/>
    </source>
</evidence>
<name>A0A9K3CTW0_9EUKA</name>
<protein>
    <submittedName>
        <fullName evidence="3">Mini-chromosome maintenance complex-binding protein</fullName>
    </submittedName>
</protein>
<keyword evidence="2" id="KW-0539">Nucleus</keyword>
<keyword evidence="4" id="KW-1185">Reference proteome</keyword>
<reference evidence="3 4" key="1">
    <citation type="journal article" date="2018" name="PLoS ONE">
        <title>The draft genome of Kipferlia bialata reveals reductive genome evolution in fornicate parasites.</title>
        <authorList>
            <person name="Tanifuji G."/>
            <person name="Takabayashi S."/>
            <person name="Kume K."/>
            <person name="Takagi M."/>
            <person name="Nakayama T."/>
            <person name="Kamikawa R."/>
            <person name="Inagaki Y."/>
            <person name="Hashimoto T."/>
        </authorList>
    </citation>
    <scope>NUCLEOTIDE SEQUENCE [LARGE SCALE GENOMIC DNA]</scope>
    <source>
        <strain evidence="3">NY0173</strain>
    </source>
</reference>
<accession>A0A9K3CTW0</accession>
<sequence>MMLSIGQSEGNPVPIRYTTDKALNGDQFEGVTPIERYYTLSRAVIAPPQNLSPGFEHVSALAPPSDSLTLLFPGKLSLPLCQVVTAVGLIDSVVQESDPFADVEMVDGAQEEVLLPALRVLSYETSDYYPHTPSEGAPAKAPIETLSSLFLGAVDGDALVARALALWTVMGVVSRVGITPVGQVPVNLIPDTEVADESQSVYHRVSSVLSSLLPRVTGLALASPEFGSSPLYPEQDPSTARLSPSPLLAPSGTCVIVSESGLEEGARLTPVAQDNVRCLSILANQQQLHVRSGGASYPVPVDISTMFVSAAGSRTVFRGMAEVDALPLYVSPSTSETLADRDQGAVPMCRAAVGDAKVRYRQGVEVSEDALKIAGVDVTATLDRVRGLLTKHAMEGVQQQYTLFGHIMSFARATAALAGEDALTTEAWTQSESLVLSLFSRAWDRRDQLQREREEMEGQD</sequence>
<comment type="caution">
    <text evidence="3">The sequence shown here is derived from an EMBL/GenBank/DDBJ whole genome shotgun (WGS) entry which is preliminary data.</text>
</comment>
<gene>
    <name evidence="3" type="ORF">KIPB_003441</name>
</gene>
<evidence type="ECO:0000313" key="4">
    <source>
        <dbReference type="Proteomes" id="UP000265618"/>
    </source>
</evidence>
<evidence type="ECO:0000256" key="1">
    <source>
        <dbReference type="ARBA" id="ARBA00004123"/>
    </source>
</evidence>
<organism evidence="3 4">
    <name type="scientific">Kipferlia bialata</name>
    <dbReference type="NCBI Taxonomy" id="797122"/>
    <lineage>
        <taxon>Eukaryota</taxon>
        <taxon>Metamonada</taxon>
        <taxon>Carpediemonas-like organisms</taxon>
        <taxon>Kipferlia</taxon>
    </lineage>
</organism>
<dbReference type="PANTHER" id="PTHR13489:SF0">
    <property type="entry name" value="MINI-CHROMOSOME MAINTENANCE COMPLEX-BINDING PROTEIN"/>
    <property type="match status" value="1"/>
</dbReference>
<dbReference type="InterPro" id="IPR019140">
    <property type="entry name" value="MCM_complex-bd"/>
</dbReference>
<dbReference type="AlphaFoldDB" id="A0A9K3CTW0"/>
<proteinExistence type="predicted"/>